<dbReference type="EnsemblPlants" id="AVESA.00010b.r2.7AG1226260.1">
    <property type="protein sequence ID" value="AVESA.00010b.r2.7AG1226260.1.CDS"/>
    <property type="gene ID" value="AVESA.00010b.r2.7AG1226260"/>
</dbReference>
<sequence length="329" mass="37862">MPDERTQCSVHHCEVTLHKVCFEKSDGICPRHICFYCKRRTTLQRRKHVMPACSKCSLRENRMVESVDPSNTMISWSIWPSTSEVARPANDIKETFQRLPLPYADQEFNIDPIKKEMESLTTPPPYVHLKHNVYFVKKKCDGDVFEAKCTNCDPPLACQIRCSCRSVFISCSQACKCSKKCCNRPFRREKRVEIVKTQHCGWGAIALEAIGKGDFVKEFVGEVVDGVTCQERLEDMKQRRDENFYMCKVSKNFVIDATFRGNDCRFLNHSCMPNCQLESWQVNGKTRLGVFALQAIKVGEPLTYNYRFEKHFGPQTECFCGAANCRGKL</sequence>
<proteinExistence type="predicted"/>
<evidence type="ECO:0000313" key="2">
    <source>
        <dbReference type="Proteomes" id="UP001732700"/>
    </source>
</evidence>
<reference evidence="1" key="2">
    <citation type="submission" date="2025-09" db="UniProtKB">
        <authorList>
            <consortium name="EnsemblPlants"/>
        </authorList>
    </citation>
    <scope>IDENTIFICATION</scope>
</reference>
<organism evidence="1 2">
    <name type="scientific">Avena sativa</name>
    <name type="common">Oat</name>
    <dbReference type="NCBI Taxonomy" id="4498"/>
    <lineage>
        <taxon>Eukaryota</taxon>
        <taxon>Viridiplantae</taxon>
        <taxon>Streptophyta</taxon>
        <taxon>Embryophyta</taxon>
        <taxon>Tracheophyta</taxon>
        <taxon>Spermatophyta</taxon>
        <taxon>Magnoliopsida</taxon>
        <taxon>Liliopsida</taxon>
        <taxon>Poales</taxon>
        <taxon>Poaceae</taxon>
        <taxon>BOP clade</taxon>
        <taxon>Pooideae</taxon>
        <taxon>Poodae</taxon>
        <taxon>Poeae</taxon>
        <taxon>Poeae Chloroplast Group 1 (Aveneae type)</taxon>
        <taxon>Aveninae</taxon>
        <taxon>Avena</taxon>
    </lineage>
</organism>
<name>A0ACD5ZPP2_AVESA</name>
<dbReference type="Proteomes" id="UP001732700">
    <property type="component" value="Chromosome 7A"/>
</dbReference>
<evidence type="ECO:0000313" key="1">
    <source>
        <dbReference type="EnsemblPlants" id="AVESA.00010b.r2.7AG1226260.1.CDS"/>
    </source>
</evidence>
<accession>A0ACD5ZPP2</accession>
<reference evidence="1" key="1">
    <citation type="submission" date="2021-05" db="EMBL/GenBank/DDBJ databases">
        <authorList>
            <person name="Scholz U."/>
            <person name="Mascher M."/>
            <person name="Fiebig A."/>
        </authorList>
    </citation>
    <scope>NUCLEOTIDE SEQUENCE [LARGE SCALE GENOMIC DNA]</scope>
</reference>
<keyword evidence="2" id="KW-1185">Reference proteome</keyword>
<protein>
    <submittedName>
        <fullName evidence="1">Uncharacterized protein</fullName>
    </submittedName>
</protein>